<evidence type="ECO:0000313" key="3">
    <source>
        <dbReference type="Proteomes" id="UP000198862"/>
    </source>
</evidence>
<dbReference type="OrthoDB" id="5905915at2"/>
<keyword evidence="1" id="KW-0175">Coiled coil</keyword>
<dbReference type="AlphaFoldDB" id="A0A1I1PZD6"/>
<dbReference type="InterPro" id="IPR022069">
    <property type="entry name" value="DUF3622"/>
</dbReference>
<dbReference type="EMBL" id="FOLO01000036">
    <property type="protein sequence ID" value="SFD15251.1"/>
    <property type="molecule type" value="Genomic_DNA"/>
</dbReference>
<name>A0A1I1PZD6_9GAMM</name>
<sequence>MAQEKKFDYKVIQDGEKWHAEITRRVSARKTSVSKRKKGFESQEAAQQWGKEQLEVFLQNLQERNKRKADKRVVRNELEAKAAEKEEEYKAKRLAARLAAEEDQEQDEE</sequence>
<reference evidence="2 3" key="1">
    <citation type="submission" date="2016-10" db="EMBL/GenBank/DDBJ databases">
        <authorList>
            <person name="de Groot N.N."/>
        </authorList>
    </citation>
    <scope>NUCLEOTIDE SEQUENCE [LARGE SCALE GENOMIC DNA]</scope>
    <source>
        <strain evidence="2 3">DSM 6059</strain>
    </source>
</reference>
<keyword evidence="3" id="KW-1185">Reference proteome</keyword>
<dbReference type="Pfam" id="PF12286">
    <property type="entry name" value="DUF3622"/>
    <property type="match status" value="1"/>
</dbReference>
<evidence type="ECO:0000256" key="1">
    <source>
        <dbReference type="SAM" id="Coils"/>
    </source>
</evidence>
<accession>A0A1I1PZD6</accession>
<organism evidence="2 3">
    <name type="scientific">Pseudoalteromonas denitrificans DSM 6059</name>
    <dbReference type="NCBI Taxonomy" id="1123010"/>
    <lineage>
        <taxon>Bacteria</taxon>
        <taxon>Pseudomonadati</taxon>
        <taxon>Pseudomonadota</taxon>
        <taxon>Gammaproteobacteria</taxon>
        <taxon>Alteromonadales</taxon>
        <taxon>Pseudoalteromonadaceae</taxon>
        <taxon>Pseudoalteromonas</taxon>
    </lineage>
</organism>
<gene>
    <name evidence="2" type="ORF">SAMN02745724_03686</name>
</gene>
<proteinExistence type="predicted"/>
<evidence type="ECO:0000313" key="2">
    <source>
        <dbReference type="EMBL" id="SFD15251.1"/>
    </source>
</evidence>
<evidence type="ECO:0008006" key="4">
    <source>
        <dbReference type="Google" id="ProtNLM"/>
    </source>
</evidence>
<dbReference type="Proteomes" id="UP000198862">
    <property type="component" value="Unassembled WGS sequence"/>
</dbReference>
<dbReference type="RefSeq" id="WP_091987957.1">
    <property type="nucleotide sequence ID" value="NZ_FOLO01000036.1"/>
</dbReference>
<feature type="coiled-coil region" evidence="1">
    <location>
        <begin position="51"/>
        <end position="95"/>
    </location>
</feature>
<protein>
    <recommendedName>
        <fullName evidence="4">DUF3622 domain-containing protein</fullName>
    </recommendedName>
</protein>